<dbReference type="Pfam" id="PF00173">
    <property type="entry name" value="Cyt-b5"/>
    <property type="match status" value="1"/>
</dbReference>
<dbReference type="SUPFAM" id="SSF49764">
    <property type="entry name" value="HSP20-like chaperones"/>
    <property type="match status" value="1"/>
</dbReference>
<evidence type="ECO:0000256" key="2">
    <source>
        <dbReference type="ARBA" id="ARBA00012011"/>
    </source>
</evidence>
<dbReference type="GO" id="GO:0020037">
    <property type="term" value="F:heme binding"/>
    <property type="evidence" value="ECO:0007669"/>
    <property type="project" value="InterPro"/>
</dbReference>
<dbReference type="PROSITE" id="PS00191">
    <property type="entry name" value="CYTOCHROME_B5_1"/>
    <property type="match status" value="1"/>
</dbReference>
<dbReference type="PANTHER" id="PTHR46237">
    <property type="entry name" value="CYTOCHROME B5 REDUCTASE 4 FAMILY MEMBER"/>
    <property type="match status" value="1"/>
</dbReference>
<gene>
    <name evidence="16" type="primary">LOC115553766</name>
</gene>
<dbReference type="GO" id="GO:0006801">
    <property type="term" value="P:superoxide metabolic process"/>
    <property type="evidence" value="ECO:0007669"/>
    <property type="project" value="TreeGrafter"/>
</dbReference>
<dbReference type="GO" id="GO:0005783">
    <property type="term" value="C:endoplasmic reticulum"/>
    <property type="evidence" value="ECO:0007669"/>
    <property type="project" value="TreeGrafter"/>
</dbReference>
<dbReference type="InterPro" id="IPR036400">
    <property type="entry name" value="Cyt_B5-like_heme/steroid_sf"/>
</dbReference>
<keyword evidence="6" id="KW-0560">Oxidoreductase</keyword>
<keyword evidence="5" id="KW-0479">Metal-binding</keyword>
<evidence type="ECO:0000256" key="9">
    <source>
        <dbReference type="ARBA" id="ARBA00030883"/>
    </source>
</evidence>
<dbReference type="PROSITE" id="PS50255">
    <property type="entry name" value="CYTOCHROME_B5_2"/>
    <property type="match status" value="1"/>
</dbReference>
<evidence type="ECO:0000256" key="1">
    <source>
        <dbReference type="ARBA" id="ARBA00006105"/>
    </source>
</evidence>
<dbReference type="InterPro" id="IPR001433">
    <property type="entry name" value="OxRdtase_FAD/NAD-bd"/>
</dbReference>
<dbReference type="Gene3D" id="2.40.30.10">
    <property type="entry name" value="Translation factors"/>
    <property type="match status" value="1"/>
</dbReference>
<organism evidence="16 17">
    <name type="scientific">Gadus morhua</name>
    <name type="common">Atlantic cod</name>
    <dbReference type="NCBI Taxonomy" id="8049"/>
    <lineage>
        <taxon>Eukaryota</taxon>
        <taxon>Metazoa</taxon>
        <taxon>Chordata</taxon>
        <taxon>Craniata</taxon>
        <taxon>Vertebrata</taxon>
        <taxon>Euteleostomi</taxon>
        <taxon>Actinopterygii</taxon>
        <taxon>Neopterygii</taxon>
        <taxon>Teleostei</taxon>
        <taxon>Neoteleostei</taxon>
        <taxon>Acanthomorphata</taxon>
        <taxon>Zeiogadaria</taxon>
        <taxon>Gadariae</taxon>
        <taxon>Gadiformes</taxon>
        <taxon>Gadoidei</taxon>
        <taxon>Gadidae</taxon>
        <taxon>Gadus</taxon>
    </lineage>
</organism>
<sequence>MCRGRLLHIRLFQASSHLWDCHHFPMLYTNRPNYDDTDSDDEEEEDEREERWNYVSSAAHSFTYIMTDIFRRLGSFRIVKMLNVPTQSFPAAGSQQRVAPAGQSGRNKVALKPGHSLMDWIRFAKSGRDHTGLRGRLIEVTEEELKKHGRRDDCWTCIRGMVYNVTPYMDYHPGGEEELMKAAGKDGTELFDQVHRWVNYESMLKECLVGRMAVKPLAVKALSQKKVISSNLNGLTPPLPPPPLMASPTSPSSMMLRPTGFAPPSEKDSRPRFDWFQTDSTVNIVVYTKRKIPRSGCATIDLQGGVLRLEALLGNMSYMLHLRLTEEVEGSVEVQTAGSVGKIQLSIPKQAKGKWASVGQPLEFHNSFLRQKDRALHYRDCVLVSKTEVNHNTSVFRLQLGCGSVMHVPVGKHVYLKTQVQDAEVVKPYTPVEQSLIPVVPVDPVDPVDPVVPVDPVDPASQDQTHGSDLFLMIKVYPDGLFTPQLDTLHIGDHLMVSGPEGPFSLRPLRDVTHLYLLAAGTGFTPMARLIQLSLQDLGSIKSTKLLLFNRQEKDITWRSQMDELAATDQRCPKFVRCRLVFTYVFGFFPHLDFYCCLFLFFLPCVKTERKKCCRDAHSAHCLHSTLSGVGSCSTPLASRGQLWLPFHSCGCAVSPSPRFQVEYVLSEPGDGWPGQKGRVEQSMLRDFLSRPEGSRVYVCVCGPSAFTELTEE</sequence>
<evidence type="ECO:0000256" key="6">
    <source>
        <dbReference type="ARBA" id="ARBA00023002"/>
    </source>
</evidence>
<name>A0A8C5A7G8_GADMO</name>
<dbReference type="EC" id="1.6.2.2" evidence="2"/>
<dbReference type="SMART" id="SM01117">
    <property type="entry name" value="Cyt-b5"/>
    <property type="match status" value="1"/>
</dbReference>
<keyword evidence="17" id="KW-1185">Reference proteome</keyword>
<evidence type="ECO:0000313" key="16">
    <source>
        <dbReference type="Ensembl" id="ENSGMOP00000027237.1"/>
    </source>
</evidence>
<evidence type="ECO:0000259" key="14">
    <source>
        <dbReference type="PROSITE" id="PS51203"/>
    </source>
</evidence>
<dbReference type="InterPro" id="IPR039261">
    <property type="entry name" value="FNR_nucleotide-bd"/>
</dbReference>
<dbReference type="AlphaFoldDB" id="A0A8C5A7G8"/>
<reference evidence="16" key="2">
    <citation type="submission" date="2025-09" db="UniProtKB">
        <authorList>
            <consortium name="Ensembl"/>
        </authorList>
    </citation>
    <scope>IDENTIFICATION</scope>
</reference>
<dbReference type="SUPFAM" id="SSF52343">
    <property type="entry name" value="Ferredoxin reductase-like, C-terminal NADP-linked domain"/>
    <property type="match status" value="2"/>
</dbReference>
<dbReference type="InterPro" id="IPR008333">
    <property type="entry name" value="Cbr1-like_FAD-bd_dom"/>
</dbReference>
<evidence type="ECO:0000256" key="3">
    <source>
        <dbReference type="ARBA" id="ARBA00022339"/>
    </source>
</evidence>
<evidence type="ECO:0000256" key="12">
    <source>
        <dbReference type="SAM" id="Phobius"/>
    </source>
</evidence>
<dbReference type="InterPro" id="IPR051872">
    <property type="entry name" value="Cytochrome_b5/Flavoprotein_Rdt"/>
</dbReference>
<evidence type="ECO:0000256" key="4">
    <source>
        <dbReference type="ARBA" id="ARBA00022617"/>
    </source>
</evidence>
<dbReference type="PROSITE" id="PS51203">
    <property type="entry name" value="CS"/>
    <property type="match status" value="1"/>
</dbReference>
<reference evidence="16" key="1">
    <citation type="submission" date="2025-08" db="UniProtKB">
        <authorList>
            <consortium name="Ensembl"/>
        </authorList>
    </citation>
    <scope>IDENTIFICATION</scope>
</reference>
<evidence type="ECO:0000256" key="11">
    <source>
        <dbReference type="ARBA" id="ARBA00047682"/>
    </source>
</evidence>
<keyword evidence="7" id="KW-0408">Iron</keyword>
<evidence type="ECO:0000256" key="10">
    <source>
        <dbReference type="ARBA" id="ARBA00031842"/>
    </source>
</evidence>
<dbReference type="Gene3D" id="3.40.50.80">
    <property type="entry name" value="Nucleotide-binding domain of ferredoxin-NADP reductase (FNR) module"/>
    <property type="match status" value="2"/>
</dbReference>
<accession>A0A8C5A7G8</accession>
<dbReference type="SUPFAM" id="SSF55856">
    <property type="entry name" value="Cytochrome b5-like heme/steroid binding domain"/>
    <property type="match status" value="1"/>
</dbReference>
<keyword evidence="12" id="KW-0812">Transmembrane</keyword>
<dbReference type="SUPFAM" id="SSF63380">
    <property type="entry name" value="Riboflavin synthase domain-like"/>
    <property type="match status" value="1"/>
</dbReference>
<comment type="similarity">
    <text evidence="1">Belongs to the flavoprotein pyridine nucleotide cytochrome reductase family.</text>
</comment>
<evidence type="ECO:0000256" key="7">
    <source>
        <dbReference type="ARBA" id="ARBA00023004"/>
    </source>
</evidence>
<keyword evidence="12" id="KW-0472">Membrane</keyword>
<dbReference type="InterPro" id="IPR007052">
    <property type="entry name" value="CS_dom"/>
</dbReference>
<comment type="catalytic activity">
    <reaction evidence="11">
        <text>2 Fe(III)-[cytochrome b5] + NADH = 2 Fe(II)-[cytochrome b5] + NAD(+) + H(+)</text>
        <dbReference type="Rhea" id="RHEA:46680"/>
        <dbReference type="Rhea" id="RHEA-COMP:10438"/>
        <dbReference type="Rhea" id="RHEA-COMP:10439"/>
        <dbReference type="ChEBI" id="CHEBI:15378"/>
        <dbReference type="ChEBI" id="CHEBI:29033"/>
        <dbReference type="ChEBI" id="CHEBI:29034"/>
        <dbReference type="ChEBI" id="CHEBI:57540"/>
        <dbReference type="ChEBI" id="CHEBI:57945"/>
        <dbReference type="EC" id="1.6.2.2"/>
    </reaction>
</comment>
<dbReference type="GO" id="GO:0090524">
    <property type="term" value="F:cytochrome-b5 reductase activity, acting on NADH"/>
    <property type="evidence" value="ECO:0007669"/>
    <property type="project" value="UniProtKB-EC"/>
</dbReference>
<dbReference type="Gene3D" id="2.60.40.790">
    <property type="match status" value="1"/>
</dbReference>
<evidence type="ECO:0000313" key="17">
    <source>
        <dbReference type="Proteomes" id="UP000694546"/>
    </source>
</evidence>
<dbReference type="CDD" id="cd06183">
    <property type="entry name" value="cyt_b5_reduct_like"/>
    <property type="match status" value="1"/>
</dbReference>
<evidence type="ECO:0000259" key="15">
    <source>
        <dbReference type="PROSITE" id="PS51384"/>
    </source>
</evidence>
<dbReference type="InterPro" id="IPR017927">
    <property type="entry name" value="FAD-bd_FR_type"/>
</dbReference>
<evidence type="ECO:0000256" key="5">
    <source>
        <dbReference type="ARBA" id="ARBA00022723"/>
    </source>
</evidence>
<feature type="transmembrane region" description="Helical" evidence="12">
    <location>
        <begin position="581"/>
        <end position="603"/>
    </location>
</feature>
<dbReference type="PRINTS" id="PR00406">
    <property type="entry name" value="CYTB5RDTASE"/>
</dbReference>
<dbReference type="Ensembl" id="ENSGMOT00000071739.1">
    <property type="protein sequence ID" value="ENSGMOP00000027237.1"/>
    <property type="gene ID" value="ENSGMOG00000016517.2"/>
</dbReference>
<keyword evidence="12" id="KW-1133">Transmembrane helix</keyword>
<dbReference type="Pfam" id="PF00175">
    <property type="entry name" value="NAD_binding_1"/>
    <property type="match status" value="2"/>
</dbReference>
<dbReference type="PRINTS" id="PR00363">
    <property type="entry name" value="CYTOCHROMEB5"/>
</dbReference>
<keyword evidence="8" id="KW-0520">NAD</keyword>
<dbReference type="GO" id="GO:0046872">
    <property type="term" value="F:metal ion binding"/>
    <property type="evidence" value="ECO:0007669"/>
    <property type="project" value="UniProtKB-KW"/>
</dbReference>
<dbReference type="InterPro" id="IPR008978">
    <property type="entry name" value="HSP20-like_chaperone"/>
</dbReference>
<feature type="domain" description="CS" evidence="14">
    <location>
        <begin position="268"/>
        <end position="359"/>
    </location>
</feature>
<dbReference type="InterPro" id="IPR001199">
    <property type="entry name" value="Cyt_B5-like_heme/steroid-bd"/>
</dbReference>
<dbReference type="GeneTree" id="ENSGT00940000155536"/>
<protein>
    <recommendedName>
        <fullName evidence="3">Cytochrome b5 reductase 4</fullName>
        <ecNumber evidence="2">1.6.2.2</ecNumber>
    </recommendedName>
    <alternativeName>
        <fullName evidence="10">Flavohemoprotein b5/b5R</fullName>
    </alternativeName>
    <alternativeName>
        <fullName evidence="9">cb5/cb5R</fullName>
    </alternativeName>
</protein>
<dbReference type="PANTHER" id="PTHR46237:SF1">
    <property type="entry name" value="CYTOCHROME B5 REDUCTASE 4"/>
    <property type="match status" value="1"/>
</dbReference>
<dbReference type="Proteomes" id="UP000694546">
    <property type="component" value="Chromosome 11"/>
</dbReference>
<proteinExistence type="inferred from homology"/>
<feature type="domain" description="Cytochrome b5 heme-binding" evidence="13">
    <location>
        <begin position="137"/>
        <end position="213"/>
    </location>
</feature>
<dbReference type="Gene3D" id="3.10.120.10">
    <property type="entry name" value="Cytochrome b5-like heme/steroid binding domain"/>
    <property type="match status" value="1"/>
</dbReference>
<dbReference type="InterPro" id="IPR018506">
    <property type="entry name" value="Cyt_B5_heme-BS"/>
</dbReference>
<evidence type="ECO:0000259" key="13">
    <source>
        <dbReference type="PROSITE" id="PS50255"/>
    </source>
</evidence>
<dbReference type="FunFam" id="2.60.40.790:FF:000019">
    <property type="entry name" value="cytochrome b5 reductase 4 isoform X1"/>
    <property type="match status" value="1"/>
</dbReference>
<dbReference type="FunFam" id="3.10.120.10:FF:000001">
    <property type="entry name" value="Cytochrome b5 reductase 4"/>
    <property type="match status" value="1"/>
</dbReference>
<dbReference type="PROSITE" id="PS51384">
    <property type="entry name" value="FAD_FR"/>
    <property type="match status" value="1"/>
</dbReference>
<dbReference type="Pfam" id="PF00970">
    <property type="entry name" value="FAD_binding_6"/>
    <property type="match status" value="2"/>
</dbReference>
<dbReference type="OMA" id="ERFSCTN"/>
<feature type="domain" description="FAD-binding FR-type" evidence="15">
    <location>
        <begin position="376"/>
        <end position="507"/>
    </location>
</feature>
<keyword evidence="4" id="KW-0349">Heme</keyword>
<evidence type="ECO:0000256" key="8">
    <source>
        <dbReference type="ARBA" id="ARBA00023027"/>
    </source>
</evidence>
<dbReference type="InterPro" id="IPR017938">
    <property type="entry name" value="Riboflavin_synthase-like_b-brl"/>
</dbReference>